<dbReference type="PANTHER" id="PTHR11012:SF59">
    <property type="entry name" value="CHK KINASE-LIKE DOMAIN-CONTAINING PROTEIN-RELATED"/>
    <property type="match status" value="1"/>
</dbReference>
<organism evidence="2 3">
    <name type="scientific">Drosophila hydei</name>
    <name type="common">Fruit fly</name>
    <dbReference type="NCBI Taxonomy" id="7224"/>
    <lineage>
        <taxon>Eukaryota</taxon>
        <taxon>Metazoa</taxon>
        <taxon>Ecdysozoa</taxon>
        <taxon>Arthropoda</taxon>
        <taxon>Hexapoda</taxon>
        <taxon>Insecta</taxon>
        <taxon>Pterygota</taxon>
        <taxon>Neoptera</taxon>
        <taxon>Endopterygota</taxon>
        <taxon>Diptera</taxon>
        <taxon>Brachycera</taxon>
        <taxon>Muscomorpha</taxon>
        <taxon>Ephydroidea</taxon>
        <taxon>Drosophilidae</taxon>
        <taxon>Drosophila</taxon>
    </lineage>
</organism>
<dbReference type="GeneID" id="111601599"/>
<dbReference type="PANTHER" id="PTHR11012">
    <property type="entry name" value="PROTEIN KINASE-LIKE DOMAIN-CONTAINING"/>
    <property type="match status" value="1"/>
</dbReference>
<dbReference type="KEGG" id="dhe:111601599"/>
<dbReference type="SUPFAM" id="SSF56112">
    <property type="entry name" value="Protein kinase-like (PK-like)"/>
    <property type="match status" value="1"/>
</dbReference>
<keyword evidence="2" id="KW-1185">Reference proteome</keyword>
<gene>
    <name evidence="3" type="primary">LOC111601599</name>
</gene>
<sequence length="428" mass="49598">MSKDIYSPVSPRVNRLELLTFEECEKILKAVLADQQQKGKLNEFKIVPAIEHVGFLGEYYHLILSYQLASESEQRSTRLFVKSVIYESANMSYYEEKKSIIKKEAKLYELLLNDLKKFSAHVWCAKCYFTRDDLFVMQNIEDLGYRSLPAGTRFLSEQQLLPMVKALATLHASSVAYEKCHRLTIGVAFKDWLLEKSIDPDIVWWTTGIKAVLAVAAAHPRVANDAAAQEYIVNELPRCLDRVYFMVNPSPVHRNVFLHRDAWGGNVFYHQEQSQDVGCVLVDFQLCRYAPPAVDLLMASYLNVEPAQRRQIMERLTSCYYEHLVEELKAMDIDAQHEQLSRADFEQSLKDFALFGATYNCIAATILRLPDNYLKQLKDEQPMEFHRFCNVDRTAAVLRLMTQHEDFRSYIYACVEDLLELTYYKEAN</sequence>
<dbReference type="OrthoDB" id="6334212at2759"/>
<name>A0A6J1M4M4_DROHY</name>
<dbReference type="Proteomes" id="UP000504633">
    <property type="component" value="Unplaced"/>
</dbReference>
<dbReference type="AlphaFoldDB" id="A0A6J1M4M4"/>
<feature type="domain" description="CHK kinase-like" evidence="1">
    <location>
        <begin position="135"/>
        <end position="330"/>
    </location>
</feature>
<dbReference type="InterPro" id="IPR011009">
    <property type="entry name" value="Kinase-like_dom_sf"/>
</dbReference>
<dbReference type="Pfam" id="PF02958">
    <property type="entry name" value="EcKL"/>
    <property type="match status" value="1"/>
</dbReference>
<evidence type="ECO:0000259" key="1">
    <source>
        <dbReference type="SMART" id="SM00587"/>
    </source>
</evidence>
<dbReference type="SMART" id="SM00587">
    <property type="entry name" value="CHK"/>
    <property type="match status" value="1"/>
</dbReference>
<protein>
    <submittedName>
        <fullName evidence="3">Uncharacterized protein LOC111601599</fullName>
    </submittedName>
</protein>
<evidence type="ECO:0000313" key="2">
    <source>
        <dbReference type="Proteomes" id="UP000504633"/>
    </source>
</evidence>
<dbReference type="InterPro" id="IPR015897">
    <property type="entry name" value="CHK_kinase-like"/>
</dbReference>
<reference evidence="3" key="1">
    <citation type="submission" date="2025-08" db="UniProtKB">
        <authorList>
            <consortium name="RefSeq"/>
        </authorList>
    </citation>
    <scope>IDENTIFICATION</scope>
    <source>
        <strain evidence="3">15085-1641.00</strain>
        <tissue evidence="3">Whole body</tissue>
    </source>
</reference>
<dbReference type="InterPro" id="IPR004119">
    <property type="entry name" value="EcKL"/>
</dbReference>
<dbReference type="Gene3D" id="3.90.1200.10">
    <property type="match status" value="1"/>
</dbReference>
<proteinExistence type="predicted"/>
<evidence type="ECO:0000313" key="3">
    <source>
        <dbReference type="RefSeq" id="XP_023174035.2"/>
    </source>
</evidence>
<dbReference type="OMA" id="EFHRFCN"/>
<dbReference type="RefSeq" id="XP_023174035.2">
    <property type="nucleotide sequence ID" value="XM_023318267.2"/>
</dbReference>
<accession>A0A6J1M4M4</accession>